<evidence type="ECO:0000313" key="2">
    <source>
        <dbReference type="Proteomes" id="UP000224854"/>
    </source>
</evidence>
<proteinExistence type="predicted"/>
<name>A0A2C5YV05_9HYPO</name>
<gene>
    <name evidence="1" type="ORF">CDD82_6879</name>
</gene>
<accession>A0A2C5YV05</accession>
<evidence type="ECO:0000313" key="1">
    <source>
        <dbReference type="EMBL" id="PHH70854.1"/>
    </source>
</evidence>
<comment type="caution">
    <text evidence="1">The sequence shown here is derived from an EMBL/GenBank/DDBJ whole genome shotgun (WGS) entry which is preliminary data.</text>
</comment>
<dbReference type="Proteomes" id="UP000224854">
    <property type="component" value="Unassembled WGS sequence"/>
</dbReference>
<protein>
    <submittedName>
        <fullName evidence="1">Uncharacterized protein</fullName>
    </submittedName>
</protein>
<dbReference type="OrthoDB" id="2341546at2759"/>
<sequence length="229" mass="24708">MQTYYFVCPPHSSPQRANTLRAFNTARRLVDEALQLDDQPPQLLVHAPHWVLRSLVDGAAIIITMLHSSSAPDLCDAHALARRACAAVLRCSVRHADLAHRLSLTMDTFWSNRHLMPPISAAPAAWPDRLAASVTFWCLETFRVGLRAAQGSSEAVAKTLDVIYNTRPAAPAPAPAPATTATAVTSATCTSPTMPRQACAGALQQEGPVSAHAATLDDIDWIMFMDDFG</sequence>
<dbReference type="AlphaFoldDB" id="A0A2C5YV05"/>
<organism evidence="1 2">
    <name type="scientific">Ophiocordyceps australis</name>
    <dbReference type="NCBI Taxonomy" id="1399860"/>
    <lineage>
        <taxon>Eukaryota</taxon>
        <taxon>Fungi</taxon>
        <taxon>Dikarya</taxon>
        <taxon>Ascomycota</taxon>
        <taxon>Pezizomycotina</taxon>
        <taxon>Sordariomycetes</taxon>
        <taxon>Hypocreomycetidae</taxon>
        <taxon>Hypocreales</taxon>
        <taxon>Ophiocordycipitaceae</taxon>
        <taxon>Ophiocordyceps</taxon>
    </lineage>
</organism>
<reference evidence="1 2" key="1">
    <citation type="submission" date="2017-06" db="EMBL/GenBank/DDBJ databases">
        <title>Ant-infecting Ophiocordyceps genomes reveal a high diversity of potential behavioral manipulation genes and a possible major role for enterotoxins.</title>
        <authorList>
            <person name="De Bekker C."/>
            <person name="Evans H.C."/>
            <person name="Brachmann A."/>
            <person name="Hughes D.P."/>
        </authorList>
    </citation>
    <scope>NUCLEOTIDE SEQUENCE [LARGE SCALE GENOMIC DNA]</scope>
    <source>
        <strain evidence="1 2">1348a</strain>
    </source>
</reference>
<dbReference type="EMBL" id="NJEU01000749">
    <property type="protein sequence ID" value="PHH70854.1"/>
    <property type="molecule type" value="Genomic_DNA"/>
</dbReference>
<keyword evidence="2" id="KW-1185">Reference proteome</keyword>